<dbReference type="RefSeq" id="WP_036557319.1">
    <property type="nucleotide sequence ID" value="NZ_JRNI01000006.1"/>
</dbReference>
<sequence length="475" mass="50228">MPNQLKTPTQQGGWAELLGGRNGLRAIALCGGVAVHAINVYIVTTIMPSVVRDIGGIDYYAWNTSLFVAASIIGSTVAVRLMERLGLRSAYLLSIFVFILGSILAALAPGMPFLLCGRTIQGLGGGVMLGLSYASVRLVFAAHLWSRAMALISTMWGVSTLTGPAVGGLFAEHGAWRLALWSTVPIALVVACLVLSQVPQRTVAMDTHTKSELPLLKILLLSLSVIILSLGSLGDSWLLRITVLLAVGLILFFIARSDLTGDKPLFPTALYSWKHPVGALFAGVLLLSMGVTTEVFIPYFLENIHGLRPLFAGYMAASMSAAWTVGTLSTASKSSQTVNKLLFYSPLLSATSLFILGLLMPWQALSSEWSLVGLLIIPLFGIGLGVGMSWSHILARILMAADKGQENQTSSAITTVQLYAVSLGTALGGMIVAMAGFNRGDLAGTQSASAALLLSFAVLPLVFVMLSKAARTGFK</sequence>
<feature type="transmembrane region" description="Helical" evidence="5">
    <location>
        <begin position="26"/>
        <end position="47"/>
    </location>
</feature>
<feature type="transmembrane region" description="Helical" evidence="5">
    <location>
        <begin position="59"/>
        <end position="79"/>
    </location>
</feature>
<evidence type="ECO:0000256" key="2">
    <source>
        <dbReference type="ARBA" id="ARBA00022692"/>
    </source>
</evidence>
<dbReference type="SUPFAM" id="SSF103473">
    <property type="entry name" value="MFS general substrate transporter"/>
    <property type="match status" value="1"/>
</dbReference>
<feature type="transmembrane region" description="Helical" evidence="5">
    <location>
        <begin position="341"/>
        <end position="365"/>
    </location>
</feature>
<dbReference type="InterPro" id="IPR020846">
    <property type="entry name" value="MFS_dom"/>
</dbReference>
<feature type="transmembrane region" description="Helical" evidence="5">
    <location>
        <begin position="176"/>
        <end position="195"/>
    </location>
</feature>
<dbReference type="PANTHER" id="PTHR23501:SF154">
    <property type="entry name" value="MULTIDRUG-EFFLUX TRANSPORTER RV1634-RELATED"/>
    <property type="match status" value="1"/>
</dbReference>
<dbReference type="InterPro" id="IPR036259">
    <property type="entry name" value="MFS_trans_sf"/>
</dbReference>
<feature type="transmembrane region" description="Helical" evidence="5">
    <location>
        <begin position="416"/>
        <end position="436"/>
    </location>
</feature>
<dbReference type="InterPro" id="IPR011701">
    <property type="entry name" value="MFS"/>
</dbReference>
<dbReference type="Proteomes" id="UP000029629">
    <property type="component" value="Unassembled WGS sequence"/>
</dbReference>
<keyword evidence="8" id="KW-1185">Reference proteome</keyword>
<feature type="transmembrane region" description="Helical" evidence="5">
    <location>
        <begin position="91"/>
        <end position="114"/>
    </location>
</feature>
<organism evidence="7 8">
    <name type="scientific">Oligella urethralis DNF00040</name>
    <dbReference type="NCBI Taxonomy" id="1401065"/>
    <lineage>
        <taxon>Bacteria</taxon>
        <taxon>Pseudomonadati</taxon>
        <taxon>Pseudomonadota</taxon>
        <taxon>Betaproteobacteria</taxon>
        <taxon>Burkholderiales</taxon>
        <taxon>Alcaligenaceae</taxon>
        <taxon>Oligella</taxon>
    </lineage>
</organism>
<keyword evidence="3 5" id="KW-1133">Transmembrane helix</keyword>
<feature type="transmembrane region" description="Helical" evidence="5">
    <location>
        <begin position="448"/>
        <end position="466"/>
    </location>
</feature>
<protein>
    <submittedName>
        <fullName evidence="7">MFS transporter</fullName>
    </submittedName>
</protein>
<evidence type="ECO:0000313" key="7">
    <source>
        <dbReference type="EMBL" id="KGF32134.1"/>
    </source>
</evidence>
<dbReference type="Gene3D" id="1.20.1250.20">
    <property type="entry name" value="MFS general substrate transporter like domains"/>
    <property type="match status" value="1"/>
</dbReference>
<dbReference type="PROSITE" id="PS50850">
    <property type="entry name" value="MFS"/>
    <property type="match status" value="1"/>
</dbReference>
<keyword evidence="4 5" id="KW-0472">Membrane</keyword>
<reference evidence="7 8" key="1">
    <citation type="submission" date="2014-07" db="EMBL/GenBank/DDBJ databases">
        <authorList>
            <person name="McCorrison J."/>
            <person name="Sanka R."/>
            <person name="Torralba M."/>
            <person name="Gillis M."/>
            <person name="Haft D.H."/>
            <person name="Methe B."/>
            <person name="Sutton G."/>
            <person name="Nelson K.E."/>
        </authorList>
    </citation>
    <scope>NUCLEOTIDE SEQUENCE [LARGE SCALE GENOMIC DNA]</scope>
    <source>
        <strain evidence="7 8">DNF00040</strain>
    </source>
</reference>
<feature type="transmembrane region" description="Helical" evidence="5">
    <location>
        <begin position="148"/>
        <end position="170"/>
    </location>
</feature>
<evidence type="ECO:0000259" key="6">
    <source>
        <dbReference type="PROSITE" id="PS50850"/>
    </source>
</evidence>
<evidence type="ECO:0000256" key="5">
    <source>
        <dbReference type="SAM" id="Phobius"/>
    </source>
</evidence>
<dbReference type="AlphaFoldDB" id="A0A096BG60"/>
<dbReference type="Pfam" id="PF07690">
    <property type="entry name" value="MFS_1"/>
    <property type="match status" value="1"/>
</dbReference>
<feature type="transmembrane region" description="Helical" evidence="5">
    <location>
        <begin position="371"/>
        <end position="395"/>
    </location>
</feature>
<evidence type="ECO:0000313" key="8">
    <source>
        <dbReference type="Proteomes" id="UP000029629"/>
    </source>
</evidence>
<dbReference type="GO" id="GO:0022857">
    <property type="term" value="F:transmembrane transporter activity"/>
    <property type="evidence" value="ECO:0007669"/>
    <property type="project" value="InterPro"/>
</dbReference>
<dbReference type="eggNOG" id="COG2814">
    <property type="taxonomic scope" value="Bacteria"/>
</dbReference>
<dbReference type="EMBL" id="JRNI01000006">
    <property type="protein sequence ID" value="KGF32134.1"/>
    <property type="molecule type" value="Genomic_DNA"/>
</dbReference>
<feature type="transmembrane region" description="Helical" evidence="5">
    <location>
        <begin position="120"/>
        <end position="141"/>
    </location>
</feature>
<name>A0A096BG60_9BURK</name>
<feature type="domain" description="Major facilitator superfamily (MFS) profile" evidence="6">
    <location>
        <begin position="25"/>
        <end position="472"/>
    </location>
</feature>
<accession>A0A096BG60</accession>
<feature type="transmembrane region" description="Helical" evidence="5">
    <location>
        <begin position="311"/>
        <end position="329"/>
    </location>
</feature>
<feature type="transmembrane region" description="Helical" evidence="5">
    <location>
        <begin position="276"/>
        <end position="299"/>
    </location>
</feature>
<comment type="caution">
    <text evidence="7">The sequence shown here is derived from an EMBL/GenBank/DDBJ whole genome shotgun (WGS) entry which is preliminary data.</text>
</comment>
<dbReference type="PANTHER" id="PTHR23501">
    <property type="entry name" value="MAJOR FACILITATOR SUPERFAMILY"/>
    <property type="match status" value="1"/>
</dbReference>
<keyword evidence="2 5" id="KW-0812">Transmembrane</keyword>
<proteinExistence type="predicted"/>
<comment type="subcellular location">
    <subcellularLocation>
        <location evidence="1">Membrane</location>
        <topology evidence="1">Multi-pass membrane protein</topology>
    </subcellularLocation>
</comment>
<feature type="transmembrane region" description="Helical" evidence="5">
    <location>
        <begin position="215"/>
        <end position="231"/>
    </location>
</feature>
<dbReference type="GO" id="GO:0005886">
    <property type="term" value="C:plasma membrane"/>
    <property type="evidence" value="ECO:0007669"/>
    <property type="project" value="TreeGrafter"/>
</dbReference>
<feature type="transmembrane region" description="Helical" evidence="5">
    <location>
        <begin position="237"/>
        <end position="255"/>
    </location>
</feature>
<gene>
    <name evidence="7" type="ORF">HMPREF2130_01310</name>
</gene>
<evidence type="ECO:0000256" key="4">
    <source>
        <dbReference type="ARBA" id="ARBA00023136"/>
    </source>
</evidence>
<dbReference type="OrthoDB" id="9807274at2"/>
<evidence type="ECO:0000256" key="1">
    <source>
        <dbReference type="ARBA" id="ARBA00004141"/>
    </source>
</evidence>
<evidence type="ECO:0000256" key="3">
    <source>
        <dbReference type="ARBA" id="ARBA00022989"/>
    </source>
</evidence>